<protein>
    <submittedName>
        <fullName evidence="2">Uncharacterized protein</fullName>
    </submittedName>
</protein>
<feature type="compositionally biased region" description="Acidic residues" evidence="1">
    <location>
        <begin position="189"/>
        <end position="217"/>
    </location>
</feature>
<name>A0A225UBZ5_9STRA</name>
<evidence type="ECO:0000256" key="1">
    <source>
        <dbReference type="SAM" id="MobiDB-lite"/>
    </source>
</evidence>
<feature type="region of interest" description="Disordered" evidence="1">
    <location>
        <begin position="132"/>
        <end position="246"/>
    </location>
</feature>
<reference evidence="3" key="1">
    <citation type="submission" date="2017-03" db="EMBL/GenBank/DDBJ databases">
        <title>Phytopthora megakarya and P. palmivora, two closely related causual agents of cacao black pod achieved similar genome size and gene model numbers by different mechanisms.</title>
        <authorList>
            <person name="Ali S."/>
            <person name="Shao J."/>
            <person name="Larry D.J."/>
            <person name="Kronmiller B."/>
            <person name="Shen D."/>
            <person name="Strem M.D."/>
            <person name="Melnick R.L."/>
            <person name="Guiltinan M.J."/>
            <person name="Tyler B.M."/>
            <person name="Meinhardt L.W."/>
            <person name="Bailey B.A."/>
        </authorList>
    </citation>
    <scope>NUCLEOTIDE SEQUENCE [LARGE SCALE GENOMIC DNA]</scope>
    <source>
        <strain evidence="3">zdho120</strain>
    </source>
</reference>
<evidence type="ECO:0000313" key="2">
    <source>
        <dbReference type="EMBL" id="OWY90523.1"/>
    </source>
</evidence>
<evidence type="ECO:0000313" key="3">
    <source>
        <dbReference type="Proteomes" id="UP000198211"/>
    </source>
</evidence>
<dbReference type="Proteomes" id="UP000198211">
    <property type="component" value="Unassembled WGS sequence"/>
</dbReference>
<sequence length="305" mass="33342">MARTKVVTRTIATPATGRTQDSQTSDVRISSDPGTGDRIEPVRQEHDEEETKYDGPGRDSDGNSSDSGIEESNTEHEQAQRVPDANQDVPSSNTDVNPDQMAAFTTFMQQMVASMVNAQLAHTAPVGTITRATTPVDVTEAPADQGRPTWTTTTRTTRRTNPPASEWAVRNQRLAPRTDDDNGGHDDSGGDDSDSDDDEDDEDGDDSDTEASDDASDTDGLGHADRRRQRRRTESRGDRAAQRNRRRMIRDLELPVLLPTSTSVSTWISRIDLALEGARLSGRVLHVGGSNWINIYANETAPGRD</sequence>
<dbReference type="AlphaFoldDB" id="A0A225UBZ5"/>
<organism evidence="2 3">
    <name type="scientific">Phytophthora megakarya</name>
    <dbReference type="NCBI Taxonomy" id="4795"/>
    <lineage>
        <taxon>Eukaryota</taxon>
        <taxon>Sar</taxon>
        <taxon>Stramenopiles</taxon>
        <taxon>Oomycota</taxon>
        <taxon>Peronosporomycetes</taxon>
        <taxon>Peronosporales</taxon>
        <taxon>Peronosporaceae</taxon>
        <taxon>Phytophthora</taxon>
    </lineage>
</organism>
<feature type="compositionally biased region" description="Basic and acidic residues" evidence="1">
    <location>
        <begin position="176"/>
        <end position="188"/>
    </location>
</feature>
<feature type="compositionally biased region" description="Polar residues" evidence="1">
    <location>
        <begin position="88"/>
        <end position="97"/>
    </location>
</feature>
<gene>
    <name evidence="2" type="ORF">PHMEG_00041320</name>
</gene>
<feature type="region of interest" description="Disordered" evidence="1">
    <location>
        <begin position="1"/>
        <end position="100"/>
    </location>
</feature>
<feature type="compositionally biased region" description="Basic and acidic residues" evidence="1">
    <location>
        <begin position="232"/>
        <end position="241"/>
    </location>
</feature>
<dbReference type="EMBL" id="NBNE01022718">
    <property type="protein sequence ID" value="OWY90523.1"/>
    <property type="molecule type" value="Genomic_DNA"/>
</dbReference>
<proteinExistence type="predicted"/>
<accession>A0A225UBZ5</accession>
<feature type="compositionally biased region" description="Polar residues" evidence="1">
    <location>
        <begin position="10"/>
        <end position="28"/>
    </location>
</feature>
<feature type="compositionally biased region" description="Basic and acidic residues" evidence="1">
    <location>
        <begin position="52"/>
        <end position="61"/>
    </location>
</feature>
<feature type="compositionally biased region" description="Basic and acidic residues" evidence="1">
    <location>
        <begin position="35"/>
        <end position="46"/>
    </location>
</feature>
<comment type="caution">
    <text evidence="2">The sequence shown here is derived from an EMBL/GenBank/DDBJ whole genome shotgun (WGS) entry which is preliminary data.</text>
</comment>
<keyword evidence="3" id="KW-1185">Reference proteome</keyword>